<feature type="domain" description="Glycogen debranching enzyme bacterial and archaeal type N-terminal" evidence="2">
    <location>
        <begin position="20"/>
        <end position="241"/>
    </location>
</feature>
<dbReference type="EMBL" id="JADIMR010000096">
    <property type="protein sequence ID" value="MBO8447379.1"/>
    <property type="molecule type" value="Genomic_DNA"/>
</dbReference>
<comment type="caution">
    <text evidence="3">The sequence shown here is derived from an EMBL/GenBank/DDBJ whole genome shotgun (WGS) entry which is preliminary data.</text>
</comment>
<sequence>MSYLNFDKDALTNLEKSLTKEMLRTNRSGAYNSSTIVDCNTRKYHGQLVVPLPDVDGNNHVLLSSLDETIIQHNAEFNLGLHQYQGRQFSPNGHKYIREFSCELISKTIYRVGGVIISKERMMVSFEPRTITKYTLIDAHSPTIIRFKPYLAFRSVHSLSKENANADTSFRAVKNGAAFKMYPQYPDLYLQFSKKAEYVHNPYWYKNLEYEKEKERGYDYLEDLLVPGYFEMPIKKGESVYFTAGVDEISPTKLKTIWEEELAKRNPRTDMFNCLKNASLQFFRKEKDGDYLLAGYPWFGTIARYEFISLPGLCLCGERRQMFESIADTAKVEISRLLDGGAPLHIEGLDDPDALLWYVWAVQQYGLYTSKADMSGRYGQSVLDVVDYVRNGLHPRVKPAEKGLLYVDGRSVPATWMNAVEDGRPITPRTGYVVEINALWYNALRFAAEVAESMNDANFAHSVSRLADEVQESFVDKFWNGYYLYDYVDGYEKNVEVRPNMIFAVSMPYSALDRKQQKSVLDICTRELLTNKGLRSLSPKSGQYRPNYVGGMKERNRNYHNGPVWPWITAAYAEAYLRIHKLSGISFIERVTIGMEAEMKKLCVSTLSELYDGNPPFKGHGAMSFAASVAGTLRTLDLLKKYKTGN</sequence>
<proteinExistence type="predicted"/>
<name>A0A9D9EGU1_9BACT</name>
<dbReference type="GO" id="GO:0004135">
    <property type="term" value="F:amylo-alpha-1,6-glucosidase activity"/>
    <property type="evidence" value="ECO:0007669"/>
    <property type="project" value="InterPro"/>
</dbReference>
<evidence type="ECO:0000259" key="2">
    <source>
        <dbReference type="Pfam" id="PF12439"/>
    </source>
</evidence>
<dbReference type="Proteomes" id="UP000823637">
    <property type="component" value="Unassembled WGS sequence"/>
</dbReference>
<reference evidence="3" key="2">
    <citation type="journal article" date="2021" name="PeerJ">
        <title>Extensive microbial diversity within the chicken gut microbiome revealed by metagenomics and culture.</title>
        <authorList>
            <person name="Gilroy R."/>
            <person name="Ravi A."/>
            <person name="Getino M."/>
            <person name="Pursley I."/>
            <person name="Horton D.L."/>
            <person name="Alikhan N.F."/>
            <person name="Baker D."/>
            <person name="Gharbi K."/>
            <person name="Hall N."/>
            <person name="Watson M."/>
            <person name="Adriaenssens E.M."/>
            <person name="Foster-Nyarko E."/>
            <person name="Jarju S."/>
            <person name="Secka A."/>
            <person name="Antonio M."/>
            <person name="Oren A."/>
            <person name="Chaudhuri R.R."/>
            <person name="La Ragione R."/>
            <person name="Hildebrand F."/>
            <person name="Pallen M.J."/>
        </authorList>
    </citation>
    <scope>NUCLEOTIDE SEQUENCE</scope>
    <source>
        <strain evidence="3">D3-1215</strain>
    </source>
</reference>
<evidence type="ECO:0000259" key="1">
    <source>
        <dbReference type="Pfam" id="PF06202"/>
    </source>
</evidence>
<feature type="domain" description="Glycogen debranching enzyme C-terminal" evidence="1">
    <location>
        <begin position="279"/>
        <end position="633"/>
    </location>
</feature>
<protein>
    <submittedName>
        <fullName evidence="3">Glycogen debranching enzyme N-terminal domain-containing protein</fullName>
    </submittedName>
</protein>
<dbReference type="InterPro" id="IPR024742">
    <property type="entry name" value="Glycogen_debranch_N"/>
</dbReference>
<evidence type="ECO:0000313" key="4">
    <source>
        <dbReference type="Proteomes" id="UP000823637"/>
    </source>
</evidence>
<dbReference type="PANTHER" id="PTHR10569:SF2">
    <property type="entry name" value="GLYCOGEN DEBRANCHING ENZYME"/>
    <property type="match status" value="1"/>
</dbReference>
<dbReference type="SUPFAM" id="SSF48208">
    <property type="entry name" value="Six-hairpin glycosidases"/>
    <property type="match status" value="1"/>
</dbReference>
<accession>A0A9D9EGU1</accession>
<dbReference type="InterPro" id="IPR012341">
    <property type="entry name" value="6hp_glycosidase-like_sf"/>
</dbReference>
<reference evidence="3" key="1">
    <citation type="submission" date="2020-10" db="EMBL/GenBank/DDBJ databases">
        <authorList>
            <person name="Gilroy R."/>
        </authorList>
    </citation>
    <scope>NUCLEOTIDE SEQUENCE</scope>
    <source>
        <strain evidence="3">D3-1215</strain>
    </source>
</reference>
<gene>
    <name evidence="3" type="ORF">IAC32_06510</name>
</gene>
<dbReference type="Pfam" id="PF06202">
    <property type="entry name" value="GDE_C"/>
    <property type="match status" value="1"/>
</dbReference>
<dbReference type="InterPro" id="IPR032790">
    <property type="entry name" value="GDE_C"/>
</dbReference>
<organism evidence="3 4">
    <name type="scientific">Candidatus Enterocola intestinipullorum</name>
    <dbReference type="NCBI Taxonomy" id="2840783"/>
    <lineage>
        <taxon>Bacteria</taxon>
        <taxon>Pseudomonadati</taxon>
        <taxon>Bacteroidota</taxon>
        <taxon>Bacteroidia</taxon>
        <taxon>Bacteroidales</taxon>
        <taxon>Candidatus Enterocola</taxon>
    </lineage>
</organism>
<dbReference type="InterPro" id="IPR010401">
    <property type="entry name" value="AGL/Gdb1"/>
</dbReference>
<dbReference type="GO" id="GO:0004134">
    <property type="term" value="F:4-alpha-glucanotransferase activity"/>
    <property type="evidence" value="ECO:0007669"/>
    <property type="project" value="InterPro"/>
</dbReference>
<evidence type="ECO:0000313" key="3">
    <source>
        <dbReference type="EMBL" id="MBO8447379.1"/>
    </source>
</evidence>
<dbReference type="InterPro" id="IPR008928">
    <property type="entry name" value="6-hairpin_glycosidase_sf"/>
</dbReference>
<dbReference type="Pfam" id="PF12439">
    <property type="entry name" value="GDE_N"/>
    <property type="match status" value="1"/>
</dbReference>
<dbReference type="PANTHER" id="PTHR10569">
    <property type="entry name" value="GLYCOGEN DEBRANCHING ENZYME"/>
    <property type="match status" value="1"/>
</dbReference>
<dbReference type="AlphaFoldDB" id="A0A9D9EGU1"/>
<dbReference type="GO" id="GO:0005980">
    <property type="term" value="P:glycogen catabolic process"/>
    <property type="evidence" value="ECO:0007669"/>
    <property type="project" value="InterPro"/>
</dbReference>
<dbReference type="Gene3D" id="1.50.10.10">
    <property type="match status" value="1"/>
</dbReference>